<dbReference type="PROSITE" id="PS01313">
    <property type="entry name" value="LIPB"/>
    <property type="match status" value="1"/>
</dbReference>
<evidence type="ECO:0000259" key="10">
    <source>
        <dbReference type="PROSITE" id="PS51733"/>
    </source>
</evidence>
<dbReference type="Gene3D" id="3.30.930.10">
    <property type="entry name" value="Bira Bifunctional Protein, Domain 2"/>
    <property type="match status" value="1"/>
</dbReference>
<comment type="subcellular location">
    <subcellularLocation>
        <location evidence="5">Cytoplasm</location>
    </subcellularLocation>
</comment>
<dbReference type="PANTHER" id="PTHR10993:SF7">
    <property type="entry name" value="LIPOYLTRANSFERASE 2, MITOCHONDRIAL-RELATED"/>
    <property type="match status" value="1"/>
</dbReference>
<dbReference type="AlphaFoldDB" id="M3TBD2"/>
<proteinExistence type="inferred from homology"/>
<dbReference type="EMBL" id="BAOP01000004">
    <property type="protein sequence ID" value="GAC78691.1"/>
    <property type="molecule type" value="Genomic_DNA"/>
</dbReference>
<protein>
    <recommendedName>
        <fullName evidence="5 6">Octanoyltransferase</fullName>
        <ecNumber evidence="5 6">2.3.1.181</ecNumber>
    </recommendedName>
    <alternativeName>
        <fullName evidence="5">Lipoate-protein ligase B</fullName>
    </alternativeName>
    <alternativeName>
        <fullName evidence="5">Lipoyl/octanoyl transferase</fullName>
    </alternativeName>
    <alternativeName>
        <fullName evidence="5">Octanoyl-[acyl-carrier-protein]-protein N-octanoyltransferase</fullName>
    </alternativeName>
</protein>
<comment type="caution">
    <text evidence="11">The sequence shown here is derived from an EMBL/GenBank/DDBJ whole genome shotgun (WGS) entry which is preliminary data.</text>
</comment>
<evidence type="ECO:0000313" key="12">
    <source>
        <dbReference type="Proteomes" id="UP000035009"/>
    </source>
</evidence>
<dbReference type="GO" id="GO:0033819">
    <property type="term" value="F:lipoyl(octanoyl) transferase activity"/>
    <property type="evidence" value="ECO:0007669"/>
    <property type="project" value="UniProtKB-EC"/>
</dbReference>
<dbReference type="OrthoDB" id="9787061at2"/>
<name>M3TBD2_GORML</name>
<keyword evidence="3 5" id="KW-0012">Acyltransferase</keyword>
<dbReference type="InterPro" id="IPR000544">
    <property type="entry name" value="Octanoyltransferase"/>
</dbReference>
<dbReference type="InterPro" id="IPR045864">
    <property type="entry name" value="aa-tRNA-synth_II/BPL/LPL"/>
</dbReference>
<dbReference type="InterPro" id="IPR004143">
    <property type="entry name" value="BPL_LPL_catalytic"/>
</dbReference>
<dbReference type="CDD" id="cd16444">
    <property type="entry name" value="LipB"/>
    <property type="match status" value="1"/>
</dbReference>
<dbReference type="Pfam" id="PF21948">
    <property type="entry name" value="LplA-B_cat"/>
    <property type="match status" value="1"/>
</dbReference>
<feature type="binding site" evidence="5">
    <location>
        <begin position="79"/>
        <end position="86"/>
    </location>
    <ligand>
        <name>substrate</name>
    </ligand>
</feature>
<dbReference type="GO" id="GO:0009249">
    <property type="term" value="P:protein lipoylation"/>
    <property type="evidence" value="ECO:0007669"/>
    <property type="project" value="InterPro"/>
</dbReference>
<evidence type="ECO:0000256" key="2">
    <source>
        <dbReference type="ARBA" id="ARBA00022679"/>
    </source>
</evidence>
<dbReference type="InterPro" id="IPR020605">
    <property type="entry name" value="Octanoyltransferase_CS"/>
</dbReference>
<feature type="region of interest" description="Disordered" evidence="9">
    <location>
        <begin position="216"/>
        <end position="244"/>
    </location>
</feature>
<dbReference type="STRING" id="410332.SAMN04488550_2814"/>
<organism evidence="11 12">
    <name type="scientific">Gordonia malaquae NBRC 108250</name>
    <dbReference type="NCBI Taxonomy" id="1223542"/>
    <lineage>
        <taxon>Bacteria</taxon>
        <taxon>Bacillati</taxon>
        <taxon>Actinomycetota</taxon>
        <taxon>Actinomycetes</taxon>
        <taxon>Mycobacteriales</taxon>
        <taxon>Gordoniaceae</taxon>
        <taxon>Gordonia</taxon>
    </lineage>
</organism>
<evidence type="ECO:0000256" key="5">
    <source>
        <dbReference type="HAMAP-Rule" id="MF_00013"/>
    </source>
</evidence>
<dbReference type="NCBIfam" id="NF010925">
    <property type="entry name" value="PRK14345.1"/>
    <property type="match status" value="1"/>
</dbReference>
<keyword evidence="12" id="KW-1185">Reference proteome</keyword>
<evidence type="ECO:0000256" key="1">
    <source>
        <dbReference type="ARBA" id="ARBA00004821"/>
    </source>
</evidence>
<dbReference type="EC" id="2.3.1.181" evidence="5 6"/>
<dbReference type="HAMAP" id="MF_00013">
    <property type="entry name" value="LipB"/>
    <property type="match status" value="1"/>
</dbReference>
<dbReference type="RefSeq" id="WP_008376822.1">
    <property type="nucleotide sequence ID" value="NZ_BAOP01000004.1"/>
</dbReference>
<evidence type="ECO:0000256" key="6">
    <source>
        <dbReference type="PIRNR" id="PIRNR016262"/>
    </source>
</evidence>
<dbReference type="PIRSF" id="PIRSF016262">
    <property type="entry name" value="LPLase"/>
    <property type="match status" value="1"/>
</dbReference>
<comment type="similarity">
    <text evidence="5 6">Belongs to the LipB family.</text>
</comment>
<dbReference type="SUPFAM" id="SSF55681">
    <property type="entry name" value="Class II aaRS and biotin synthetases"/>
    <property type="match status" value="1"/>
</dbReference>
<dbReference type="PROSITE" id="PS51733">
    <property type="entry name" value="BPL_LPL_CATALYTIC"/>
    <property type="match status" value="1"/>
</dbReference>
<feature type="domain" description="BPL/LPL catalytic" evidence="10">
    <location>
        <begin position="41"/>
        <end position="219"/>
    </location>
</feature>
<dbReference type="PANTHER" id="PTHR10993">
    <property type="entry name" value="OCTANOYLTRANSFERASE"/>
    <property type="match status" value="1"/>
</dbReference>
<dbReference type="UniPathway" id="UPA00538">
    <property type="reaction ID" value="UER00592"/>
</dbReference>
<keyword evidence="5" id="KW-0963">Cytoplasm</keyword>
<evidence type="ECO:0000256" key="4">
    <source>
        <dbReference type="ARBA" id="ARBA00024732"/>
    </source>
</evidence>
<evidence type="ECO:0000256" key="8">
    <source>
        <dbReference type="PIRSR" id="PIRSR016262-3"/>
    </source>
</evidence>
<comment type="caution">
    <text evidence="5">Lacks conserved residue(s) required for the propagation of feature annotation.</text>
</comment>
<evidence type="ECO:0000313" key="11">
    <source>
        <dbReference type="EMBL" id="GAC78691.1"/>
    </source>
</evidence>
<gene>
    <name evidence="5 11" type="primary">lipB</name>
    <name evidence="11" type="ORF">GM1_004_01360</name>
</gene>
<evidence type="ECO:0000256" key="3">
    <source>
        <dbReference type="ARBA" id="ARBA00023315"/>
    </source>
</evidence>
<evidence type="ECO:0000256" key="9">
    <source>
        <dbReference type="SAM" id="MobiDB-lite"/>
    </source>
</evidence>
<comment type="catalytic activity">
    <reaction evidence="5 6">
        <text>octanoyl-[ACP] + L-lysyl-[protein] = N(6)-octanoyl-L-lysyl-[protein] + holo-[ACP] + H(+)</text>
        <dbReference type="Rhea" id="RHEA:17665"/>
        <dbReference type="Rhea" id="RHEA-COMP:9636"/>
        <dbReference type="Rhea" id="RHEA-COMP:9685"/>
        <dbReference type="Rhea" id="RHEA-COMP:9752"/>
        <dbReference type="Rhea" id="RHEA-COMP:9928"/>
        <dbReference type="ChEBI" id="CHEBI:15378"/>
        <dbReference type="ChEBI" id="CHEBI:29969"/>
        <dbReference type="ChEBI" id="CHEBI:64479"/>
        <dbReference type="ChEBI" id="CHEBI:78463"/>
        <dbReference type="ChEBI" id="CHEBI:78809"/>
        <dbReference type="EC" id="2.3.1.181"/>
    </reaction>
</comment>
<comment type="miscellaneous">
    <text evidence="5">In the reaction, the free carboxyl group of octanoic acid is attached via an amide linkage to the epsilon-amino group of a specific lysine residue of lipoyl domains of lipoate-dependent enzymes.</text>
</comment>
<feature type="active site" description="Acyl-thioester intermediate" evidence="5 7">
    <location>
        <position position="180"/>
    </location>
</feature>
<dbReference type="eggNOG" id="COG0321">
    <property type="taxonomic scope" value="Bacteria"/>
</dbReference>
<comment type="pathway">
    <text evidence="1 5 6">Protein modification; protein lipoylation via endogenous pathway; protein N(6)-(lipoyl)lysine from octanoyl-[acyl-carrier-protein]: step 1/2.</text>
</comment>
<dbReference type="NCBIfam" id="TIGR00214">
    <property type="entry name" value="lipB"/>
    <property type="match status" value="1"/>
</dbReference>
<dbReference type="GO" id="GO:0005737">
    <property type="term" value="C:cytoplasm"/>
    <property type="evidence" value="ECO:0007669"/>
    <property type="project" value="UniProtKB-SubCell"/>
</dbReference>
<keyword evidence="2 5" id="KW-0808">Transferase</keyword>
<feature type="compositionally biased region" description="Low complexity" evidence="9">
    <location>
        <begin position="232"/>
        <end position="244"/>
    </location>
</feature>
<comment type="function">
    <text evidence="4 5 6">Catalyzes the transfer of endogenously produced octanoic acid from octanoyl-acyl-carrier-protein onto the lipoyl domains of lipoate-dependent enzymes. Lipoyl-ACP can also act as a substrate although octanoyl-ACP is likely to be the physiological substrate.</text>
</comment>
<sequence>MRNGSARLSSEPIEVRRLGVIDYQDAYRMQHELADQRASGELDHDVLLLLEHPSVYTAGKRTQDTDRPTNGALVIDVDRGGRITWHGPGQLVGYPIVLLAEPVDVVDYVRRIEEALIRVCNGHGLATGRIDGRSGVWIDDEKGDRKLGQIGIRVAKGVTLHGFALNVDPDMTVFDAIVPCGIPDAGVTSIANEIGEPISVDSILDEVTALVAECLDDPIPPSPGHTADALDSTSPTPSTVGTPQ</sequence>
<dbReference type="Proteomes" id="UP000035009">
    <property type="component" value="Unassembled WGS sequence"/>
</dbReference>
<feature type="site" description="Lowers pKa of active site Cys" evidence="5 8">
    <location>
        <position position="146"/>
    </location>
</feature>
<accession>M3TBD2</accession>
<reference evidence="11 12" key="1">
    <citation type="submission" date="2013-02" db="EMBL/GenBank/DDBJ databases">
        <title>Whole genome shotgun sequence of Gordonia malaquae NBRC 108250.</title>
        <authorList>
            <person name="Yoshida I."/>
            <person name="Hosoyama A."/>
            <person name="Tsuchikane K."/>
            <person name="Ando Y."/>
            <person name="Baba S."/>
            <person name="Ohji S."/>
            <person name="Hamada M."/>
            <person name="Tamura T."/>
            <person name="Yamazoe A."/>
            <person name="Yamazaki S."/>
            <person name="Fujita N."/>
        </authorList>
    </citation>
    <scope>NUCLEOTIDE SEQUENCE [LARGE SCALE GENOMIC DNA]</scope>
    <source>
        <strain evidence="11 12">NBRC 108250</strain>
    </source>
</reference>
<evidence type="ECO:0000256" key="7">
    <source>
        <dbReference type="PIRSR" id="PIRSR016262-1"/>
    </source>
</evidence>
<feature type="binding site" evidence="5">
    <location>
        <begin position="162"/>
        <end position="164"/>
    </location>
    <ligand>
        <name>substrate</name>
    </ligand>
</feature>